<evidence type="ECO:0000256" key="5">
    <source>
        <dbReference type="RuleBase" id="RU362042"/>
    </source>
</evidence>
<dbReference type="NCBIfam" id="TIGR02227">
    <property type="entry name" value="sigpep_I_bact"/>
    <property type="match status" value="1"/>
</dbReference>
<name>A0A2K9NAX7_9PROT</name>
<dbReference type="KEGG" id="ncb:C0V82_02955"/>
<evidence type="ECO:0000256" key="6">
    <source>
        <dbReference type="SAM" id="MobiDB-lite"/>
    </source>
</evidence>
<feature type="region of interest" description="Disordered" evidence="6">
    <location>
        <begin position="1"/>
        <end position="24"/>
    </location>
</feature>
<dbReference type="InterPro" id="IPR019756">
    <property type="entry name" value="Pept_S26A_signal_pept_1_Ser-AS"/>
</dbReference>
<feature type="compositionally biased region" description="Pro residues" evidence="6">
    <location>
        <begin position="1"/>
        <end position="19"/>
    </location>
</feature>
<dbReference type="AlphaFoldDB" id="A0A2K9NAX7"/>
<dbReference type="PRINTS" id="PR00727">
    <property type="entry name" value="LEADERPTASE"/>
</dbReference>
<dbReference type="SUPFAM" id="SSF51306">
    <property type="entry name" value="LexA/Signal peptidase"/>
    <property type="match status" value="1"/>
</dbReference>
<comment type="subcellular location">
    <subcellularLocation>
        <location evidence="5">Membrane</location>
        <topology evidence="5">Single-pass type II membrane protein</topology>
    </subcellularLocation>
</comment>
<evidence type="ECO:0000313" key="8">
    <source>
        <dbReference type="Proteomes" id="UP000234752"/>
    </source>
</evidence>
<dbReference type="PROSITE" id="PS00501">
    <property type="entry name" value="SPASE_I_1"/>
    <property type="match status" value="1"/>
</dbReference>
<dbReference type="GO" id="GO:0016020">
    <property type="term" value="C:membrane"/>
    <property type="evidence" value="ECO:0007669"/>
    <property type="project" value="UniProtKB-SubCell"/>
</dbReference>
<comment type="similarity">
    <text evidence="1 5">Belongs to the peptidase S26 family.</text>
</comment>
<dbReference type="Proteomes" id="UP000234752">
    <property type="component" value="Chromosome eg_1"/>
</dbReference>
<dbReference type="RefSeq" id="WP_102111053.1">
    <property type="nucleotide sequence ID" value="NZ_BMGN01000004.1"/>
</dbReference>
<evidence type="ECO:0000256" key="2">
    <source>
        <dbReference type="ARBA" id="ARBA00019232"/>
    </source>
</evidence>
<evidence type="ECO:0000313" key="7">
    <source>
        <dbReference type="EMBL" id="AUN29315.1"/>
    </source>
</evidence>
<dbReference type="PANTHER" id="PTHR43390">
    <property type="entry name" value="SIGNAL PEPTIDASE I"/>
    <property type="match status" value="1"/>
</dbReference>
<proteinExistence type="inferred from homology"/>
<dbReference type="InterPro" id="IPR019533">
    <property type="entry name" value="Peptidase_S26"/>
</dbReference>
<dbReference type="CDD" id="cd06530">
    <property type="entry name" value="S26_SPase_I"/>
    <property type="match status" value="1"/>
</dbReference>
<dbReference type="GO" id="GO:0006465">
    <property type="term" value="P:signal peptide processing"/>
    <property type="evidence" value="ECO:0007669"/>
    <property type="project" value="InterPro"/>
</dbReference>
<gene>
    <name evidence="7" type="primary">lepB</name>
    <name evidence="7" type="ORF">C0V82_02955</name>
</gene>
<dbReference type="GO" id="GO:0004252">
    <property type="term" value="F:serine-type endopeptidase activity"/>
    <property type="evidence" value="ECO:0007669"/>
    <property type="project" value="InterPro"/>
</dbReference>
<dbReference type="Pfam" id="PF10502">
    <property type="entry name" value="Peptidase_S26"/>
    <property type="match status" value="1"/>
</dbReference>
<keyword evidence="8" id="KW-1185">Reference proteome</keyword>
<dbReference type="EMBL" id="CP025611">
    <property type="protein sequence ID" value="AUN29315.1"/>
    <property type="molecule type" value="Genomic_DNA"/>
</dbReference>
<accession>A0A2K9NAX7</accession>
<dbReference type="GO" id="GO:0009003">
    <property type="term" value="F:signal peptidase activity"/>
    <property type="evidence" value="ECO:0007669"/>
    <property type="project" value="UniProtKB-EC"/>
</dbReference>
<dbReference type="EC" id="3.4.21.89" evidence="5"/>
<keyword evidence="3 5" id="KW-0645">Protease</keyword>
<protein>
    <recommendedName>
        <fullName evidence="2 5">Signal peptidase I</fullName>
        <ecNumber evidence="5">3.4.21.89</ecNumber>
    </recommendedName>
</protein>
<sequence>MNPRRQPPPSRPAPEPLPPLVETHPHPISSGWGETLRIILATILVVIGVRTLTFEAFNIPSGSMVPTLLVGDYLFVNKASYGYSRYSLPGFLRFGDAAPPVTKDCKAAPGRLFGSLPERGDVAVFKLPKDTSVDYIKRIVGLPCDRLQMIGGALYVNGEMAARIRVPDFVLHEGFGGAFTAPQYIETLPGGRQHPVIEMSGDQGLLDDTPVFTVPPGYVFGMGDSRDNSQDSRVPEVVGFIPVENLVGRATNIFLSVKEEESLWRFWRWGSAIRTERFWERVD</sequence>
<comment type="catalytic activity">
    <reaction evidence="5">
        <text>Cleavage of hydrophobic, N-terminal signal or leader sequences from secreted and periplasmic proteins.</text>
        <dbReference type="EC" id="3.4.21.89"/>
    </reaction>
</comment>
<dbReference type="InterPro" id="IPR000223">
    <property type="entry name" value="Pept_S26A_signal_pept_1"/>
</dbReference>
<evidence type="ECO:0000256" key="4">
    <source>
        <dbReference type="ARBA" id="ARBA00022801"/>
    </source>
</evidence>
<dbReference type="PANTHER" id="PTHR43390:SF1">
    <property type="entry name" value="CHLOROPLAST PROCESSING PEPTIDASE"/>
    <property type="match status" value="1"/>
</dbReference>
<evidence type="ECO:0000256" key="3">
    <source>
        <dbReference type="ARBA" id="ARBA00022670"/>
    </source>
</evidence>
<dbReference type="Gene3D" id="2.10.109.10">
    <property type="entry name" value="Umud Fragment, subunit A"/>
    <property type="match status" value="1"/>
</dbReference>
<evidence type="ECO:0000256" key="1">
    <source>
        <dbReference type="ARBA" id="ARBA00009370"/>
    </source>
</evidence>
<dbReference type="OrthoDB" id="9815782at2"/>
<reference evidence="7 8" key="1">
    <citation type="submission" date="2017-12" db="EMBL/GenBank/DDBJ databases">
        <title>Genomes of bacteria within cyanobacterial aggregates.</title>
        <authorList>
            <person name="Cai H."/>
        </authorList>
    </citation>
    <scope>NUCLEOTIDE SEQUENCE [LARGE SCALE GENOMIC DNA]</scope>
    <source>
        <strain evidence="7 8">TH16</strain>
    </source>
</reference>
<dbReference type="InterPro" id="IPR036286">
    <property type="entry name" value="LexA/Signal_pep-like_sf"/>
</dbReference>
<keyword evidence="4 5" id="KW-0378">Hydrolase</keyword>
<organism evidence="7 8">
    <name type="scientific">Niveispirillum cyanobacteriorum</name>
    <dbReference type="NCBI Taxonomy" id="1612173"/>
    <lineage>
        <taxon>Bacteria</taxon>
        <taxon>Pseudomonadati</taxon>
        <taxon>Pseudomonadota</taxon>
        <taxon>Alphaproteobacteria</taxon>
        <taxon>Rhodospirillales</taxon>
        <taxon>Azospirillaceae</taxon>
        <taxon>Niveispirillum</taxon>
    </lineage>
</organism>